<sequence length="119" mass="13020">MPDKQKAKPALSHTRYQINSKYAFSECMQYSAQVVKLLNDGYLVLFLGLNAKRKYCGTASSWLVGWLVGWLIGRTYTSNNTQVVVIVAAVVSSFCIHVTQEGVTAGAVTMASAAYSFMP</sequence>
<reference evidence="1" key="2">
    <citation type="submission" date="2020-05" db="UniProtKB">
        <authorList>
            <consortium name="EnsemblMetazoa"/>
        </authorList>
    </citation>
    <scope>IDENTIFICATION</scope>
    <source>
        <strain evidence="1">IAEA</strain>
    </source>
</reference>
<evidence type="ECO:0000313" key="2">
    <source>
        <dbReference type="Proteomes" id="UP000092460"/>
    </source>
</evidence>
<evidence type="ECO:0000313" key="1">
    <source>
        <dbReference type="EnsemblMetazoa" id="GPPI022027-PA"/>
    </source>
</evidence>
<dbReference type="EMBL" id="JXJN01009867">
    <property type="status" value="NOT_ANNOTATED_CDS"/>
    <property type="molecule type" value="Genomic_DNA"/>
</dbReference>
<dbReference type="VEuPathDB" id="VectorBase:GPPI022027"/>
<dbReference type="EnsemblMetazoa" id="GPPI022027-RA">
    <property type="protein sequence ID" value="GPPI022027-PA"/>
    <property type="gene ID" value="GPPI022027"/>
</dbReference>
<organism evidence="1 2">
    <name type="scientific">Glossina palpalis gambiensis</name>
    <dbReference type="NCBI Taxonomy" id="67801"/>
    <lineage>
        <taxon>Eukaryota</taxon>
        <taxon>Metazoa</taxon>
        <taxon>Ecdysozoa</taxon>
        <taxon>Arthropoda</taxon>
        <taxon>Hexapoda</taxon>
        <taxon>Insecta</taxon>
        <taxon>Pterygota</taxon>
        <taxon>Neoptera</taxon>
        <taxon>Endopterygota</taxon>
        <taxon>Diptera</taxon>
        <taxon>Brachycera</taxon>
        <taxon>Muscomorpha</taxon>
        <taxon>Hippoboscoidea</taxon>
        <taxon>Glossinidae</taxon>
        <taxon>Glossina</taxon>
    </lineage>
</organism>
<dbReference type="Proteomes" id="UP000092460">
    <property type="component" value="Unassembled WGS sequence"/>
</dbReference>
<accession>A0A1B0B878</accession>
<reference evidence="2" key="1">
    <citation type="submission" date="2015-01" db="EMBL/GenBank/DDBJ databases">
        <authorList>
            <person name="Aksoy S."/>
            <person name="Warren W."/>
            <person name="Wilson R.K."/>
        </authorList>
    </citation>
    <scope>NUCLEOTIDE SEQUENCE [LARGE SCALE GENOMIC DNA]</scope>
    <source>
        <strain evidence="2">IAEA</strain>
    </source>
</reference>
<name>A0A1B0B878_9MUSC</name>
<proteinExistence type="predicted"/>
<protein>
    <submittedName>
        <fullName evidence="1">Uncharacterized protein</fullName>
    </submittedName>
</protein>
<dbReference type="AlphaFoldDB" id="A0A1B0B878"/>
<keyword evidence="2" id="KW-1185">Reference proteome</keyword>